<dbReference type="Pfam" id="PF13857">
    <property type="entry name" value="Ank_5"/>
    <property type="match status" value="1"/>
</dbReference>
<dbReference type="PANTHER" id="PTHR24123">
    <property type="entry name" value="ANKYRIN REPEAT-CONTAINING"/>
    <property type="match status" value="1"/>
</dbReference>
<organism evidence="4 5">
    <name type="scientific">Exophiala bonariae</name>
    <dbReference type="NCBI Taxonomy" id="1690606"/>
    <lineage>
        <taxon>Eukaryota</taxon>
        <taxon>Fungi</taxon>
        <taxon>Dikarya</taxon>
        <taxon>Ascomycota</taxon>
        <taxon>Pezizomycotina</taxon>
        <taxon>Eurotiomycetes</taxon>
        <taxon>Chaetothyriomycetidae</taxon>
        <taxon>Chaetothyriales</taxon>
        <taxon>Herpotrichiellaceae</taxon>
        <taxon>Exophiala</taxon>
    </lineage>
</organism>
<keyword evidence="5" id="KW-1185">Reference proteome</keyword>
<evidence type="ECO:0000313" key="4">
    <source>
        <dbReference type="EMBL" id="KAK5052551.1"/>
    </source>
</evidence>
<gene>
    <name evidence="4" type="ORF">LTR84_002416</name>
</gene>
<comment type="caution">
    <text evidence="4">The sequence shown here is derived from an EMBL/GenBank/DDBJ whole genome shotgun (WGS) entry which is preliminary data.</text>
</comment>
<dbReference type="InterPro" id="IPR002110">
    <property type="entry name" value="Ankyrin_rpt"/>
</dbReference>
<dbReference type="PROSITE" id="PS50088">
    <property type="entry name" value="ANK_REPEAT"/>
    <property type="match status" value="2"/>
</dbReference>
<dbReference type="SUPFAM" id="SSF48403">
    <property type="entry name" value="Ankyrin repeat"/>
    <property type="match status" value="1"/>
</dbReference>
<dbReference type="PROSITE" id="PS50297">
    <property type="entry name" value="ANK_REP_REGION"/>
    <property type="match status" value="2"/>
</dbReference>
<sequence length="519" mass="58314">MPNEPKGTENEMPTDVALASLQQVLLAIKQAEETRRSRNVAKRLEALIDFVHRYTAAVDATVQGTINPVSLTPFHRIIYTGPDVNRKTQEIIDTAVAYDKNVDKLNGFRENALYVSIAKGNARMVRCVLNTKCRDQLQIPSGVHGLRPLELAVCLSAEDVVEVLLDAGADVDSTHGRLEENCFHLCSRKSGSVAIAELLWERCRRCVESNNSRLFDKARKDGRMPYHLAVFQGHFELADRYGAKGAVVEAGLSIITWKFDQRDRILPTQQMLGDYHRTEDVDVPIMDLVLGDRRTSPSYICVPVSILGSMLPYKTDHTMARLHDLFGGQRQTRPNFIVCPACGLNAFHFVVAELYESFEERRACIDSISSSMSADAPLLFLLEKYSLPVQVSHQDTNGWTALHIAALNVNYQATALLLEAGGDPNMSTECGWTFLDCARIARDKWKSKLPNIHMFPVGEDMKNLKSLSRRADAVVTLLESRGAKHELIAGGYLTKLKQVVFSPKEWRRYTYLDAIYWRV</sequence>
<evidence type="ECO:0000256" key="3">
    <source>
        <dbReference type="PROSITE-ProRule" id="PRU00023"/>
    </source>
</evidence>
<accession>A0AAV9ND68</accession>
<reference evidence="4 5" key="1">
    <citation type="submission" date="2023-08" db="EMBL/GenBank/DDBJ databases">
        <title>Black Yeasts Isolated from many extreme environments.</title>
        <authorList>
            <person name="Coleine C."/>
            <person name="Stajich J.E."/>
            <person name="Selbmann L."/>
        </authorList>
    </citation>
    <scope>NUCLEOTIDE SEQUENCE [LARGE SCALE GENOMIC DNA]</scope>
    <source>
        <strain evidence="4 5">CCFEE 5792</strain>
    </source>
</reference>
<dbReference type="RefSeq" id="XP_064706251.1">
    <property type="nucleotide sequence ID" value="XM_064846026.1"/>
</dbReference>
<dbReference type="EMBL" id="JAVRRD010000013">
    <property type="protein sequence ID" value="KAK5052551.1"/>
    <property type="molecule type" value="Genomic_DNA"/>
</dbReference>
<protein>
    <submittedName>
        <fullName evidence="4">Uncharacterized protein</fullName>
    </submittedName>
</protein>
<dbReference type="AlphaFoldDB" id="A0AAV9ND68"/>
<dbReference type="GeneID" id="89970624"/>
<dbReference type="InterPro" id="IPR036770">
    <property type="entry name" value="Ankyrin_rpt-contain_sf"/>
</dbReference>
<dbReference type="Gene3D" id="1.25.40.20">
    <property type="entry name" value="Ankyrin repeat-containing domain"/>
    <property type="match status" value="2"/>
</dbReference>
<dbReference type="InterPro" id="IPR051165">
    <property type="entry name" value="Multifunctional_ANK_Repeat"/>
</dbReference>
<evidence type="ECO:0000256" key="1">
    <source>
        <dbReference type="ARBA" id="ARBA00022737"/>
    </source>
</evidence>
<dbReference type="Proteomes" id="UP001358417">
    <property type="component" value="Unassembled WGS sequence"/>
</dbReference>
<feature type="repeat" description="ANK" evidence="3">
    <location>
        <begin position="144"/>
        <end position="176"/>
    </location>
</feature>
<dbReference type="Pfam" id="PF12796">
    <property type="entry name" value="Ank_2"/>
    <property type="match status" value="1"/>
</dbReference>
<evidence type="ECO:0000313" key="5">
    <source>
        <dbReference type="Proteomes" id="UP001358417"/>
    </source>
</evidence>
<name>A0AAV9ND68_9EURO</name>
<feature type="repeat" description="ANK" evidence="3">
    <location>
        <begin position="397"/>
        <end position="429"/>
    </location>
</feature>
<evidence type="ECO:0000256" key="2">
    <source>
        <dbReference type="ARBA" id="ARBA00023043"/>
    </source>
</evidence>
<dbReference type="PANTHER" id="PTHR24123:SF33">
    <property type="entry name" value="PROTEIN HOS4"/>
    <property type="match status" value="1"/>
</dbReference>
<dbReference type="SMART" id="SM00248">
    <property type="entry name" value="ANK"/>
    <property type="match status" value="4"/>
</dbReference>
<keyword evidence="2 3" id="KW-0040">ANK repeat</keyword>
<keyword evidence="1" id="KW-0677">Repeat</keyword>
<proteinExistence type="predicted"/>